<keyword evidence="2" id="KW-0732">Signal</keyword>
<dbReference type="AlphaFoldDB" id="A0A369TCG9"/>
<gene>
    <name evidence="3" type="ORF">DRB17_04185</name>
</gene>
<feature type="compositionally biased region" description="Polar residues" evidence="1">
    <location>
        <begin position="98"/>
        <end position="107"/>
    </location>
</feature>
<sequence>MRTGVGISAKRLLATVFAVAALPCLQATAGEGTAPRVAAADPFDAPVADEVLSGARGSRFSGATPDYGSIQVGSVLWDDMKHPLPPKPPQPRQRDGTFRTSVSVTFR</sequence>
<comment type="caution">
    <text evidence="3">The sequence shown here is derived from an EMBL/GenBank/DDBJ whole genome shotgun (WGS) entry which is preliminary data.</text>
</comment>
<accession>A0A369TCG9</accession>
<organism evidence="3 4">
    <name type="scientific">Ferruginivarius sediminum</name>
    <dbReference type="NCBI Taxonomy" id="2661937"/>
    <lineage>
        <taxon>Bacteria</taxon>
        <taxon>Pseudomonadati</taxon>
        <taxon>Pseudomonadota</taxon>
        <taxon>Alphaproteobacteria</taxon>
        <taxon>Rhodospirillales</taxon>
        <taxon>Rhodospirillaceae</taxon>
        <taxon>Ferruginivarius</taxon>
    </lineage>
</organism>
<dbReference type="Proteomes" id="UP000253941">
    <property type="component" value="Unassembled WGS sequence"/>
</dbReference>
<evidence type="ECO:0000313" key="4">
    <source>
        <dbReference type="Proteomes" id="UP000253941"/>
    </source>
</evidence>
<evidence type="ECO:0000313" key="3">
    <source>
        <dbReference type="EMBL" id="RDD62980.1"/>
    </source>
</evidence>
<protein>
    <submittedName>
        <fullName evidence="3">Uncharacterized protein</fullName>
    </submittedName>
</protein>
<name>A0A369TCG9_9PROT</name>
<evidence type="ECO:0000256" key="2">
    <source>
        <dbReference type="SAM" id="SignalP"/>
    </source>
</evidence>
<dbReference type="EMBL" id="QPMH01000003">
    <property type="protein sequence ID" value="RDD62980.1"/>
    <property type="molecule type" value="Genomic_DNA"/>
</dbReference>
<feature type="chain" id="PRO_5016622244" evidence="2">
    <location>
        <begin position="30"/>
        <end position="107"/>
    </location>
</feature>
<keyword evidence="4" id="KW-1185">Reference proteome</keyword>
<evidence type="ECO:0000256" key="1">
    <source>
        <dbReference type="SAM" id="MobiDB-lite"/>
    </source>
</evidence>
<dbReference type="RefSeq" id="WP_114580931.1">
    <property type="nucleotide sequence ID" value="NZ_QPMH01000003.1"/>
</dbReference>
<feature type="region of interest" description="Disordered" evidence="1">
    <location>
        <begin position="78"/>
        <end position="107"/>
    </location>
</feature>
<reference evidence="3 4" key="1">
    <citation type="submission" date="2018-07" db="EMBL/GenBank/DDBJ databases">
        <title>Venubactetium sediminum gen. nov., sp. nov., isolated from a marine solar saltern.</title>
        <authorList>
            <person name="Wang S."/>
        </authorList>
    </citation>
    <scope>NUCLEOTIDE SEQUENCE [LARGE SCALE GENOMIC DNA]</scope>
    <source>
        <strain evidence="3 4">WD2A32</strain>
    </source>
</reference>
<proteinExistence type="predicted"/>
<feature type="signal peptide" evidence="2">
    <location>
        <begin position="1"/>
        <end position="29"/>
    </location>
</feature>